<feature type="region of interest" description="Disordered" evidence="2">
    <location>
        <begin position="392"/>
        <end position="447"/>
    </location>
</feature>
<name>A0A841FUT8_9ACTN</name>
<evidence type="ECO:0000313" key="3">
    <source>
        <dbReference type="EMBL" id="MBB6039776.1"/>
    </source>
</evidence>
<keyword evidence="1" id="KW-0175">Coiled coil</keyword>
<keyword evidence="4" id="KW-1185">Reference proteome</keyword>
<protein>
    <submittedName>
        <fullName evidence="3">DivIVA domain-containing protein</fullName>
    </submittedName>
</protein>
<proteinExistence type="predicted"/>
<dbReference type="GO" id="GO:0051301">
    <property type="term" value="P:cell division"/>
    <property type="evidence" value="ECO:0007669"/>
    <property type="project" value="UniProtKB-KW"/>
</dbReference>
<comment type="caution">
    <text evidence="3">The sequence shown here is derived from an EMBL/GenBank/DDBJ whole genome shotgun (WGS) entry which is preliminary data.</text>
</comment>
<feature type="compositionally biased region" description="Basic and acidic residues" evidence="2">
    <location>
        <begin position="257"/>
        <end position="269"/>
    </location>
</feature>
<organism evidence="3 4">
    <name type="scientific">Phytomonospora endophytica</name>
    <dbReference type="NCBI Taxonomy" id="714109"/>
    <lineage>
        <taxon>Bacteria</taxon>
        <taxon>Bacillati</taxon>
        <taxon>Actinomycetota</taxon>
        <taxon>Actinomycetes</taxon>
        <taxon>Micromonosporales</taxon>
        <taxon>Micromonosporaceae</taxon>
        <taxon>Phytomonospora</taxon>
    </lineage>
</organism>
<gene>
    <name evidence="3" type="ORF">HNR73_007674</name>
</gene>
<feature type="compositionally biased region" description="Basic and acidic residues" evidence="2">
    <location>
        <begin position="399"/>
        <end position="408"/>
    </location>
</feature>
<dbReference type="GO" id="GO:0005737">
    <property type="term" value="C:cytoplasm"/>
    <property type="evidence" value="ECO:0007669"/>
    <property type="project" value="UniProtKB-SubCell"/>
</dbReference>
<feature type="region of interest" description="Disordered" evidence="2">
    <location>
        <begin position="127"/>
        <end position="188"/>
    </location>
</feature>
<reference evidence="3 4" key="1">
    <citation type="submission" date="2020-08" db="EMBL/GenBank/DDBJ databases">
        <title>Genomic Encyclopedia of Type Strains, Phase IV (KMG-IV): sequencing the most valuable type-strain genomes for metagenomic binning, comparative biology and taxonomic classification.</title>
        <authorList>
            <person name="Goeker M."/>
        </authorList>
    </citation>
    <scope>NUCLEOTIDE SEQUENCE [LARGE SCALE GENOMIC DNA]</scope>
    <source>
        <strain evidence="3 4">YIM 65646</strain>
    </source>
</reference>
<feature type="compositionally biased region" description="Basic residues" evidence="2">
    <location>
        <begin position="436"/>
        <end position="447"/>
    </location>
</feature>
<dbReference type="NCBIfam" id="TIGR03544">
    <property type="entry name" value="DivI1A_domain"/>
    <property type="match status" value="1"/>
</dbReference>
<dbReference type="RefSeq" id="WP_184792855.1">
    <property type="nucleotide sequence ID" value="NZ_BONT01000101.1"/>
</dbReference>
<dbReference type="Proteomes" id="UP000548476">
    <property type="component" value="Unassembled WGS sequence"/>
</dbReference>
<dbReference type="InterPro" id="IPR019933">
    <property type="entry name" value="DivIVA_domain"/>
</dbReference>
<feature type="compositionally biased region" description="Basic and acidic residues" evidence="2">
    <location>
        <begin position="169"/>
        <end position="184"/>
    </location>
</feature>
<evidence type="ECO:0000313" key="4">
    <source>
        <dbReference type="Proteomes" id="UP000548476"/>
    </source>
</evidence>
<feature type="coiled-coil region" evidence="1">
    <location>
        <begin position="37"/>
        <end position="118"/>
    </location>
</feature>
<accession>A0A841FUT8</accession>
<dbReference type="EMBL" id="JACHGT010000025">
    <property type="protein sequence ID" value="MBB6039776.1"/>
    <property type="molecule type" value="Genomic_DNA"/>
</dbReference>
<dbReference type="Gene3D" id="6.10.250.660">
    <property type="match status" value="1"/>
</dbReference>
<feature type="region of interest" description="Disordered" evidence="2">
    <location>
        <begin position="257"/>
        <end position="279"/>
    </location>
</feature>
<dbReference type="AlphaFoldDB" id="A0A841FUT8"/>
<evidence type="ECO:0000256" key="2">
    <source>
        <dbReference type="SAM" id="MobiDB-lite"/>
    </source>
</evidence>
<evidence type="ECO:0000256" key="1">
    <source>
        <dbReference type="SAM" id="Coils"/>
    </source>
</evidence>
<sequence>MSNFFDSDLQSTEFSVAMRGYDRAQVDSYAQQVLNAMKTAKQHRVDAERRLDDVRTKLRRTEERIAGLERRLADSDAAIAENERPTLAGLGARVEKLLRAAELEADDQREDARRQAADIRARALAEAAETSESARMEAHSVTGAAERDAAETRTTAANEAQELRTNARRAHDLKRADATRESEQIRGVAHNEAAELKSSAEREVAMQRAVTDREVTQLRAGVARDVDEQHANANTLLAEAADKRQSEMQELALTLAEKRERAEREESARHSQAVNAATHVVEEAEQRAYLAEQRSRESEQRAQERGIDADRRAADLKARAEATAAQLRVEAQSEAARIRAEAESEALSLVNPLREELDNLTARRDSVTAHLGELQRQLGTVASPLRDLLAEGGSLPINRPREPYEADRPTQQIPVVRSGDLAPTARAIGRATVRTPARRPRPRPYPR</sequence>